<sequence>MASPAIGVLLPRDLPAGEVLDFARRADALGFDELWVVEDLGFRGGVAQAAAALAATTRIHVAVGILPAAARNAAFAAMEVATLAQLFPGRLTIGVGHGMPDWMRAAGAWPDRPLGLLGAHVRALQDLLRGRHVTLDEAGVRLDVALDASAVPEVVPDVLLGVRGPRSLALSGQVAQGTVLAEPTTPEYVTAALAHVAAPGPHRIAGYNVTAVHDDEATALAAARPALAWIGDPDWAPHLAPLPFADEIVALRAASATREEFAQALPDAWVAQLALAGTPEQVRARLGALADAGLTSAVLLPASGDPAEGLESFARLL</sequence>
<dbReference type="OrthoDB" id="675245at2"/>
<dbReference type="KEGG" id="cga:Celgi_3017"/>
<accession>F8A722</accession>
<dbReference type="InterPro" id="IPR011251">
    <property type="entry name" value="Luciferase-like_dom"/>
</dbReference>
<dbReference type="EMBL" id="CP002665">
    <property type="protein sequence ID" value="AEI13509.1"/>
    <property type="molecule type" value="Genomic_DNA"/>
</dbReference>
<protein>
    <submittedName>
        <fullName evidence="3">Luciferase-like, subgroup</fullName>
    </submittedName>
</protein>
<dbReference type="SUPFAM" id="SSF51679">
    <property type="entry name" value="Bacterial luciferase-like"/>
    <property type="match status" value="1"/>
</dbReference>
<reference evidence="4" key="1">
    <citation type="submission" date="2011-04" db="EMBL/GenBank/DDBJ databases">
        <title>Complete sequence of Cellvibrio gilvus ATCC 13127.</title>
        <authorList>
            <person name="Lucas S."/>
            <person name="Han J."/>
            <person name="Lapidus A."/>
            <person name="Cheng J.-F."/>
            <person name="Goodwin L."/>
            <person name="Pitluck S."/>
            <person name="Peters L."/>
            <person name="Munk A."/>
            <person name="Detter J.C."/>
            <person name="Han C."/>
            <person name="Tapia R."/>
            <person name="Land M."/>
            <person name="Hauser L."/>
            <person name="Kyrpides N."/>
            <person name="Ivanova N."/>
            <person name="Ovchinnikova G."/>
            <person name="Pagani I."/>
            <person name="Mead D."/>
            <person name="Brumm P."/>
            <person name="Woyke T."/>
        </authorList>
    </citation>
    <scope>NUCLEOTIDE SEQUENCE [LARGE SCALE GENOMIC DNA]</scope>
    <source>
        <strain evidence="4">ATCC 13127 / NRRL B-14078</strain>
    </source>
</reference>
<name>F8A722_CELGA</name>
<dbReference type="HOGENOM" id="CLU_027853_5_3_11"/>
<dbReference type="GO" id="GO:0016705">
    <property type="term" value="F:oxidoreductase activity, acting on paired donors, with incorporation or reduction of molecular oxygen"/>
    <property type="evidence" value="ECO:0007669"/>
    <property type="project" value="InterPro"/>
</dbReference>
<dbReference type="Proteomes" id="UP000000485">
    <property type="component" value="Chromosome"/>
</dbReference>
<evidence type="ECO:0000313" key="3">
    <source>
        <dbReference type="EMBL" id="AEI13509.1"/>
    </source>
</evidence>
<dbReference type="InterPro" id="IPR036661">
    <property type="entry name" value="Luciferase-like_sf"/>
</dbReference>
<gene>
    <name evidence="3" type="ordered locus">Celgi_3017</name>
</gene>
<organism evidence="3 4">
    <name type="scientific">Cellulomonas gilvus (strain ATCC 13127 / NRRL B-14078)</name>
    <name type="common">Cellvibrio gilvus</name>
    <dbReference type="NCBI Taxonomy" id="593907"/>
    <lineage>
        <taxon>Bacteria</taxon>
        <taxon>Bacillati</taxon>
        <taxon>Actinomycetota</taxon>
        <taxon>Actinomycetes</taxon>
        <taxon>Micrococcales</taxon>
        <taxon>Cellulomonadaceae</taxon>
        <taxon>Cellulomonas</taxon>
    </lineage>
</organism>
<proteinExistence type="predicted"/>
<evidence type="ECO:0000256" key="1">
    <source>
        <dbReference type="ARBA" id="ARBA00023002"/>
    </source>
</evidence>
<dbReference type="STRING" id="593907.Celgi_3017"/>
<dbReference type="Pfam" id="PF00296">
    <property type="entry name" value="Bac_luciferase"/>
    <property type="match status" value="1"/>
</dbReference>
<evidence type="ECO:0000259" key="2">
    <source>
        <dbReference type="Pfam" id="PF00296"/>
    </source>
</evidence>
<feature type="domain" description="Luciferase-like" evidence="2">
    <location>
        <begin position="15"/>
        <end position="295"/>
    </location>
</feature>
<dbReference type="InterPro" id="IPR050564">
    <property type="entry name" value="F420-G6PD/mer"/>
</dbReference>
<keyword evidence="4" id="KW-1185">Reference proteome</keyword>
<dbReference type="eggNOG" id="COG2141">
    <property type="taxonomic scope" value="Bacteria"/>
</dbReference>
<dbReference type="PANTHER" id="PTHR43244:SF1">
    <property type="entry name" value="5,10-METHYLENETETRAHYDROMETHANOPTERIN REDUCTASE"/>
    <property type="match status" value="1"/>
</dbReference>
<keyword evidence="1" id="KW-0560">Oxidoreductase</keyword>
<dbReference type="PANTHER" id="PTHR43244">
    <property type="match status" value="1"/>
</dbReference>
<dbReference type="AlphaFoldDB" id="F8A722"/>
<evidence type="ECO:0000313" key="4">
    <source>
        <dbReference type="Proteomes" id="UP000000485"/>
    </source>
</evidence>
<dbReference type="RefSeq" id="WP_013885026.1">
    <property type="nucleotide sequence ID" value="NC_015671.1"/>
</dbReference>
<dbReference type="Gene3D" id="3.20.20.30">
    <property type="entry name" value="Luciferase-like domain"/>
    <property type="match status" value="1"/>
</dbReference>